<keyword evidence="1 2" id="KW-0456">Lyase</keyword>
<comment type="similarity">
    <text evidence="2">Belongs to the DapA family.</text>
</comment>
<evidence type="ECO:0000256" key="3">
    <source>
        <dbReference type="PIRSR" id="PIRSR001365-1"/>
    </source>
</evidence>
<dbReference type="Proteomes" id="UP000549113">
    <property type="component" value="Unassembled WGS sequence"/>
</dbReference>
<evidence type="ECO:0000256" key="4">
    <source>
        <dbReference type="PIRSR" id="PIRSR001365-2"/>
    </source>
</evidence>
<dbReference type="SMART" id="SM01130">
    <property type="entry name" value="DHDPS"/>
    <property type="match status" value="1"/>
</dbReference>
<comment type="caution">
    <text evidence="5">The sequence shown here is derived from an EMBL/GenBank/DDBJ whole genome shotgun (WGS) entry which is preliminary data.</text>
</comment>
<organism evidence="5 6">
    <name type="scientific">Microbacterium invictum</name>
    <dbReference type="NCBI Taxonomy" id="515415"/>
    <lineage>
        <taxon>Bacteria</taxon>
        <taxon>Bacillati</taxon>
        <taxon>Actinomycetota</taxon>
        <taxon>Actinomycetes</taxon>
        <taxon>Micrococcales</taxon>
        <taxon>Microbacteriaceae</taxon>
        <taxon>Microbacterium</taxon>
    </lineage>
</organism>
<dbReference type="InterPro" id="IPR002220">
    <property type="entry name" value="DapA-like"/>
</dbReference>
<keyword evidence="6" id="KW-1185">Reference proteome</keyword>
<gene>
    <name evidence="5" type="ORF">BKA10_002603</name>
</gene>
<evidence type="ECO:0000256" key="1">
    <source>
        <dbReference type="ARBA" id="ARBA00023239"/>
    </source>
</evidence>
<proteinExistence type="inferred from homology"/>
<dbReference type="SUPFAM" id="SSF51569">
    <property type="entry name" value="Aldolase"/>
    <property type="match status" value="1"/>
</dbReference>
<dbReference type="GO" id="GO:0008840">
    <property type="term" value="F:4-hydroxy-tetrahydrodipicolinate synthase activity"/>
    <property type="evidence" value="ECO:0007669"/>
    <property type="project" value="TreeGrafter"/>
</dbReference>
<dbReference type="AlphaFoldDB" id="A0AA40VNF1"/>
<feature type="binding site" evidence="4">
    <location>
        <position position="40"/>
    </location>
    <ligand>
        <name>pyruvate</name>
        <dbReference type="ChEBI" id="CHEBI:15361"/>
    </ligand>
</feature>
<dbReference type="EMBL" id="JACIFH010000001">
    <property type="protein sequence ID" value="MBB4140809.1"/>
    <property type="molecule type" value="Genomic_DNA"/>
</dbReference>
<dbReference type="RefSeq" id="WP_183500280.1">
    <property type="nucleotide sequence ID" value="NZ_BAABCO010000004.1"/>
</dbReference>
<protein>
    <submittedName>
        <fullName evidence="5">Dihydrodipicolinate synthase/N-acetylneuraminate lyase</fullName>
    </submittedName>
</protein>
<dbReference type="PANTHER" id="PTHR12128:SF19">
    <property type="entry name" value="5-DEHYDRO-4-DEOXYGLUCARATE DEHYDRATASE 2-RELATED"/>
    <property type="match status" value="1"/>
</dbReference>
<dbReference type="Gene3D" id="3.20.20.70">
    <property type="entry name" value="Aldolase class I"/>
    <property type="match status" value="1"/>
</dbReference>
<evidence type="ECO:0000256" key="2">
    <source>
        <dbReference type="PIRNR" id="PIRNR001365"/>
    </source>
</evidence>
<accession>A0AA40VNF1</accession>
<dbReference type="PANTHER" id="PTHR12128">
    <property type="entry name" value="DIHYDRODIPICOLINATE SYNTHASE"/>
    <property type="match status" value="1"/>
</dbReference>
<dbReference type="InterPro" id="IPR013785">
    <property type="entry name" value="Aldolase_TIM"/>
</dbReference>
<name>A0AA40VNF1_9MICO</name>
<dbReference type="PIRSF" id="PIRSF001365">
    <property type="entry name" value="DHDPS"/>
    <property type="match status" value="1"/>
</dbReference>
<feature type="active site" description="Proton donor/acceptor" evidence="3">
    <location>
        <position position="126"/>
    </location>
</feature>
<evidence type="ECO:0000313" key="6">
    <source>
        <dbReference type="Proteomes" id="UP000549113"/>
    </source>
</evidence>
<evidence type="ECO:0000313" key="5">
    <source>
        <dbReference type="EMBL" id="MBB4140809.1"/>
    </source>
</evidence>
<dbReference type="CDD" id="cd00408">
    <property type="entry name" value="DHDPS-like"/>
    <property type="match status" value="1"/>
</dbReference>
<reference evidence="5 6" key="1">
    <citation type="submission" date="2020-08" db="EMBL/GenBank/DDBJ databases">
        <title>Sequencing the genomes of 1000 actinobacteria strains.</title>
        <authorList>
            <person name="Klenk H.-P."/>
        </authorList>
    </citation>
    <scope>NUCLEOTIDE SEQUENCE [LARGE SCALE GENOMIC DNA]</scope>
    <source>
        <strain evidence="5 6">DSM 19600</strain>
    </source>
</reference>
<dbReference type="Pfam" id="PF00701">
    <property type="entry name" value="DHDPS"/>
    <property type="match status" value="1"/>
</dbReference>
<sequence length="298" mass="31480">MTAVLVTPYREGQLDVGTLADLASRVDRAGIHAITALGNTAEVFQLTRAERSAYIEATADAAQDALLVAGVAGSLAESLADIDVAGSQGYRAAMLHEPVDPFGDSQGLLEFYLQAADRTALPLVLYLRTSRLAGPALRDLVRHPSIAGVKYARPGIDDLTHALADDAGADCVWVNGSAESRAPEFLELGLTGFTSGIANARPDIALGVHRALVSRDRAALDRALALAAPIERLRADGHGKYNVSVLKEMLRAIGLETGPVRPPHSPLPPRERDELHRVLAGTRVGIAQESTGSEPPGR</sequence>
<feature type="active site" description="Schiff-base intermediate with substrate" evidence="3">
    <location>
        <position position="150"/>
    </location>
</feature>